<dbReference type="InterPro" id="IPR002035">
    <property type="entry name" value="VWF_A"/>
</dbReference>
<dbReference type="Pfam" id="PF13519">
    <property type="entry name" value="VWA_2"/>
    <property type="match status" value="1"/>
</dbReference>
<dbReference type="InterPro" id="IPR011704">
    <property type="entry name" value="ATPase_dyneun-rel_AAA"/>
</dbReference>
<dbReference type="Gene3D" id="3.40.50.300">
    <property type="entry name" value="P-loop containing nucleotide triphosphate hydrolases"/>
    <property type="match status" value="1"/>
</dbReference>
<dbReference type="CDD" id="cd00009">
    <property type="entry name" value="AAA"/>
    <property type="match status" value="1"/>
</dbReference>
<dbReference type="GO" id="GO:0005524">
    <property type="term" value="F:ATP binding"/>
    <property type="evidence" value="ECO:0007669"/>
    <property type="project" value="InterPro"/>
</dbReference>
<dbReference type="InterPro" id="IPR027417">
    <property type="entry name" value="P-loop_NTPase"/>
</dbReference>
<reference evidence="3 4" key="1">
    <citation type="submission" date="2013-08" db="EMBL/GenBank/DDBJ databases">
        <title>draft genome of Halomonas huanghegensis, strain BJGMM-B45T.</title>
        <authorList>
            <person name="Miao C."/>
            <person name="Wan Y."/>
            <person name="Jin W."/>
        </authorList>
    </citation>
    <scope>NUCLEOTIDE SEQUENCE [LARGE SCALE GENOMIC DNA]</scope>
    <source>
        <strain evidence="3 4">BJGMM-B45</strain>
    </source>
</reference>
<protein>
    <recommendedName>
        <fullName evidence="2">VWFA domain-containing protein</fullName>
    </recommendedName>
</protein>
<dbReference type="Gene3D" id="3.40.50.410">
    <property type="entry name" value="von Willebrand factor, type A domain"/>
    <property type="match status" value="1"/>
</dbReference>
<feature type="domain" description="VWFA" evidence="2">
    <location>
        <begin position="442"/>
        <end position="599"/>
    </location>
</feature>
<dbReference type="GO" id="GO:0016887">
    <property type="term" value="F:ATP hydrolysis activity"/>
    <property type="evidence" value="ECO:0007669"/>
    <property type="project" value="InterPro"/>
</dbReference>
<name>W1N508_9GAMM</name>
<proteinExistence type="predicted"/>
<dbReference type="PROSITE" id="PS50234">
    <property type="entry name" value="VWFA"/>
    <property type="match status" value="1"/>
</dbReference>
<evidence type="ECO:0000259" key="2">
    <source>
        <dbReference type="PROSITE" id="PS50234"/>
    </source>
</evidence>
<feature type="region of interest" description="Disordered" evidence="1">
    <location>
        <begin position="286"/>
        <end position="366"/>
    </location>
</feature>
<dbReference type="InterPro" id="IPR003593">
    <property type="entry name" value="AAA+_ATPase"/>
</dbReference>
<dbReference type="InterPro" id="IPR052989">
    <property type="entry name" value="Mg-chelatase_DI-like"/>
</dbReference>
<dbReference type="EMBL" id="AVBC01000039">
    <property type="protein sequence ID" value="ERL50608.1"/>
    <property type="molecule type" value="Genomic_DNA"/>
</dbReference>
<dbReference type="SUPFAM" id="SSF53300">
    <property type="entry name" value="vWA-like"/>
    <property type="match status" value="1"/>
</dbReference>
<evidence type="ECO:0000256" key="1">
    <source>
        <dbReference type="SAM" id="MobiDB-lite"/>
    </source>
</evidence>
<evidence type="ECO:0000313" key="3">
    <source>
        <dbReference type="EMBL" id="ERL50608.1"/>
    </source>
</evidence>
<dbReference type="Proteomes" id="UP000019113">
    <property type="component" value="Unassembled WGS sequence"/>
</dbReference>
<evidence type="ECO:0000313" key="4">
    <source>
        <dbReference type="Proteomes" id="UP000019113"/>
    </source>
</evidence>
<dbReference type="KEGG" id="hhu:AR456_06975"/>
<dbReference type="eggNOG" id="COG1240">
    <property type="taxonomic scope" value="Bacteria"/>
</dbReference>
<dbReference type="Pfam" id="PF07728">
    <property type="entry name" value="AAA_5"/>
    <property type="match status" value="1"/>
</dbReference>
<feature type="compositionally biased region" description="Pro residues" evidence="1">
    <location>
        <begin position="298"/>
        <end position="313"/>
    </location>
</feature>
<dbReference type="OrthoDB" id="9775079at2"/>
<feature type="compositionally biased region" description="Gly residues" evidence="1">
    <location>
        <begin position="315"/>
        <end position="324"/>
    </location>
</feature>
<dbReference type="Pfam" id="PF17863">
    <property type="entry name" value="AAA_lid_2"/>
    <property type="match status" value="1"/>
</dbReference>
<dbReference type="SUPFAM" id="SSF52540">
    <property type="entry name" value="P-loop containing nucleoside triphosphate hydrolases"/>
    <property type="match status" value="1"/>
</dbReference>
<dbReference type="SMART" id="SM00382">
    <property type="entry name" value="AAA"/>
    <property type="match status" value="1"/>
</dbReference>
<dbReference type="eggNOG" id="COG1239">
    <property type="taxonomic scope" value="Bacteria"/>
</dbReference>
<dbReference type="Gene3D" id="1.10.8.80">
    <property type="entry name" value="Magnesium chelatase subunit I, C-Terminal domain"/>
    <property type="match status" value="1"/>
</dbReference>
<dbReference type="STRING" id="1178482.AR456_06975"/>
<dbReference type="PANTHER" id="PTHR35023">
    <property type="entry name" value="CHELATASE-RELATED"/>
    <property type="match status" value="1"/>
</dbReference>
<organism evidence="3 4">
    <name type="scientific">Halomonas huangheensis</name>
    <dbReference type="NCBI Taxonomy" id="1178482"/>
    <lineage>
        <taxon>Bacteria</taxon>
        <taxon>Pseudomonadati</taxon>
        <taxon>Pseudomonadota</taxon>
        <taxon>Gammaproteobacteria</taxon>
        <taxon>Oceanospirillales</taxon>
        <taxon>Halomonadaceae</taxon>
        <taxon>Halomonas</taxon>
    </lineage>
</organism>
<sequence length="599" mass="64881">MTLPPEFPFVAIVGQQALKTALLINAIDPRVGGVLISGPRGSAKSTLARALADVLPQDAEGKRPPFVNLPLGASEDRLIGSLDLQQVLSEREARLQPGLLARADGGVLYVDEVNLLPDSLVDVMLDVAARGINTVERDGISHAHSARFSLIGTMNPDEGELRPQLLDRFGLCLQLQATPSVEERVAIVQQREAFERDPEACLAAHRAEQLALTERIEAAREALADIAVSDGCYEQIATRCDAAGVEGMRADVSWHRAARAHAAWRGSDVVTREDIDIVEPWVLAHRRTRDAEASQSPDSPPSDSMPPGSPPDEPSGGGGSGAGEPPGEAPASTMGERSAEHASESSTPGEQGQWGAMPPVQQQARATSLPEFQEINTPHIKADISHQPPGIRRNRKGRQTGQRRTRADTQSPDWFNTLLANHGQWPPQRLRYRKARSGQTVLHFVLLDTSGSTLGQQLLGRAKGLVEALARQAYAAREQMAVLGFGNDDVSTLMTRRRAPAQLVKRLDTLRAGGGTPLRAAVQRAVNMIQQWRRQQPGLHVRTYLITDGRTRESVGDLPPLGDCIVVDTEQSSVKRGQAERIARQLDACYRPLSGEVLA</sequence>
<dbReference type="AlphaFoldDB" id="W1N508"/>
<dbReference type="PANTHER" id="PTHR35023:SF1">
    <property type="entry name" value="MG-PROTOPORPHYRIN IX CHELATASE"/>
    <property type="match status" value="1"/>
</dbReference>
<comment type="caution">
    <text evidence="3">The sequence shown here is derived from an EMBL/GenBank/DDBJ whole genome shotgun (WGS) entry which is preliminary data.</text>
</comment>
<dbReference type="PATRIC" id="fig|1178482.3.peg.3703"/>
<gene>
    <name evidence="3" type="ORF">BJB45_05620</name>
</gene>
<feature type="compositionally biased region" description="Basic residues" evidence="1">
    <location>
        <begin position="392"/>
        <end position="404"/>
    </location>
</feature>
<dbReference type="InterPro" id="IPR036465">
    <property type="entry name" value="vWFA_dom_sf"/>
</dbReference>
<keyword evidence="4" id="KW-1185">Reference proteome</keyword>
<dbReference type="RefSeq" id="WP_021820661.1">
    <property type="nucleotide sequence ID" value="NZ_AVBC01000039.1"/>
</dbReference>
<feature type="region of interest" description="Disordered" evidence="1">
    <location>
        <begin position="379"/>
        <end position="410"/>
    </location>
</feature>
<accession>W1N508</accession>
<dbReference type="InterPro" id="IPR041628">
    <property type="entry name" value="ChlI/MoxR_AAA_lid"/>
</dbReference>